<proteinExistence type="inferred from homology"/>
<dbReference type="SUPFAM" id="SSF51569">
    <property type="entry name" value="Aldolase"/>
    <property type="match status" value="1"/>
</dbReference>
<comment type="caution">
    <text evidence="9">The sequence shown here is derived from an EMBL/GenBank/DDBJ whole genome shotgun (WGS) entry which is preliminary data.</text>
</comment>
<keyword evidence="5" id="KW-0704">Schiff base</keyword>
<dbReference type="GO" id="GO:0005737">
    <property type="term" value="C:cytoplasm"/>
    <property type="evidence" value="ECO:0007669"/>
    <property type="project" value="InterPro"/>
</dbReference>
<dbReference type="OrthoDB" id="70823at2759"/>
<dbReference type="GO" id="GO:0009264">
    <property type="term" value="P:deoxyribonucleotide catabolic process"/>
    <property type="evidence" value="ECO:0007669"/>
    <property type="project" value="InterPro"/>
</dbReference>
<dbReference type="InterPro" id="IPR013785">
    <property type="entry name" value="Aldolase_TIM"/>
</dbReference>
<evidence type="ECO:0000256" key="8">
    <source>
        <dbReference type="ARBA" id="ARBA00048791"/>
    </source>
</evidence>
<organism evidence="9 10">
    <name type="scientific">Hypsibius exemplaris</name>
    <name type="common">Freshwater tardigrade</name>
    <dbReference type="NCBI Taxonomy" id="2072580"/>
    <lineage>
        <taxon>Eukaryota</taxon>
        <taxon>Metazoa</taxon>
        <taxon>Ecdysozoa</taxon>
        <taxon>Tardigrada</taxon>
        <taxon>Eutardigrada</taxon>
        <taxon>Parachela</taxon>
        <taxon>Hypsibioidea</taxon>
        <taxon>Hypsibiidae</taxon>
        <taxon>Hypsibius</taxon>
    </lineage>
</organism>
<dbReference type="EC" id="4.1.2.4" evidence="3"/>
<keyword evidence="10" id="KW-1185">Reference proteome</keyword>
<dbReference type="AlphaFoldDB" id="A0A1W0WYE1"/>
<dbReference type="UniPathway" id="UPA00002">
    <property type="reaction ID" value="UER00468"/>
</dbReference>
<dbReference type="InterPro" id="IPR002915">
    <property type="entry name" value="DeoC/FbaB/LacD_aldolase"/>
</dbReference>
<keyword evidence="4" id="KW-0456">Lyase</keyword>
<evidence type="ECO:0000256" key="3">
    <source>
        <dbReference type="ARBA" id="ARBA00012515"/>
    </source>
</evidence>
<evidence type="ECO:0000256" key="4">
    <source>
        <dbReference type="ARBA" id="ARBA00023239"/>
    </source>
</evidence>
<sequence length="333" mass="36139">MASEKASFATQFAANEGIPLDLNWVNSVQCNYGAVQRNAEAIVSRRALSKNHQTVWMLRAITCIDLTTLAGDDTLTNVTRLCHKAKQPVQEKYLSQLGLTTADIQTGAVCVYPARVADCAAVLKRIEADDTRPHLPIAAVATGFPSGQYALSTRLEEIKMLVNDGATEIDIVINRALALKNDWKGLYDEIKAMKKACGKAHMKTILAVGELGTAANVYKCSLVAMMAGSDFIKTSTGKEAVNATLPIGLIMARAIQAYWLKTGFTVDFKPAGGIRTASQAIQWLTLMQETLGPLWTHNDLFRIGASGLLTDIEKELHFNLAGTYATDDLFPMA</sequence>
<evidence type="ECO:0000313" key="10">
    <source>
        <dbReference type="Proteomes" id="UP000192578"/>
    </source>
</evidence>
<comment type="similarity">
    <text evidence="2">Belongs to the DeoC/FbaB aldolase family. DeoC type 2 subfamily.</text>
</comment>
<dbReference type="CDD" id="cd00959">
    <property type="entry name" value="DeoC"/>
    <property type="match status" value="1"/>
</dbReference>
<comment type="pathway">
    <text evidence="1">Carbohydrate degradation; 2-deoxy-D-ribose 1-phosphate degradation; D-glyceraldehyde 3-phosphate and acetaldehyde from 2-deoxy-alpha-D-ribose 1-phosphate: step 2/2.</text>
</comment>
<evidence type="ECO:0000256" key="1">
    <source>
        <dbReference type="ARBA" id="ARBA00004816"/>
    </source>
</evidence>
<comment type="catalytic activity">
    <reaction evidence="8">
        <text>2-deoxy-D-ribose 5-phosphate = D-glyceraldehyde 3-phosphate + acetaldehyde</text>
        <dbReference type="Rhea" id="RHEA:12821"/>
        <dbReference type="ChEBI" id="CHEBI:15343"/>
        <dbReference type="ChEBI" id="CHEBI:59776"/>
        <dbReference type="ChEBI" id="CHEBI:62877"/>
        <dbReference type="EC" id="4.1.2.4"/>
    </reaction>
</comment>
<dbReference type="PANTHER" id="PTHR10889:SF3">
    <property type="entry name" value="DEOXYRIBOSE-PHOSPHATE ALDOLASE"/>
    <property type="match status" value="1"/>
</dbReference>
<evidence type="ECO:0000256" key="6">
    <source>
        <dbReference type="ARBA" id="ARBA00031814"/>
    </source>
</evidence>
<dbReference type="Gene3D" id="3.20.20.70">
    <property type="entry name" value="Aldolase class I"/>
    <property type="match status" value="1"/>
</dbReference>
<dbReference type="Pfam" id="PF01791">
    <property type="entry name" value="DeoC"/>
    <property type="match status" value="1"/>
</dbReference>
<dbReference type="PANTHER" id="PTHR10889">
    <property type="entry name" value="DEOXYRIBOSE-PHOSPHATE ALDOLASE"/>
    <property type="match status" value="1"/>
</dbReference>
<evidence type="ECO:0000313" key="9">
    <source>
        <dbReference type="EMBL" id="OQV20218.1"/>
    </source>
</evidence>
<dbReference type="EMBL" id="MTYJ01000032">
    <property type="protein sequence ID" value="OQV20218.1"/>
    <property type="molecule type" value="Genomic_DNA"/>
</dbReference>
<evidence type="ECO:0000256" key="2">
    <source>
        <dbReference type="ARBA" id="ARBA00009473"/>
    </source>
</evidence>
<name>A0A1W0WYE1_HYPEX</name>
<dbReference type="GO" id="GO:0016052">
    <property type="term" value="P:carbohydrate catabolic process"/>
    <property type="evidence" value="ECO:0007669"/>
    <property type="project" value="TreeGrafter"/>
</dbReference>
<dbReference type="GO" id="GO:0046386">
    <property type="term" value="P:deoxyribose phosphate catabolic process"/>
    <property type="evidence" value="ECO:0007669"/>
    <property type="project" value="UniProtKB-UniPathway"/>
</dbReference>
<evidence type="ECO:0000256" key="5">
    <source>
        <dbReference type="ARBA" id="ARBA00023270"/>
    </source>
</evidence>
<accession>A0A1W0WYE1</accession>
<evidence type="ECO:0000256" key="7">
    <source>
        <dbReference type="ARBA" id="ARBA00032755"/>
    </source>
</evidence>
<gene>
    <name evidence="9" type="ORF">BV898_05774</name>
</gene>
<protein>
    <recommendedName>
        <fullName evidence="3">deoxyribose-phosphate aldolase</fullName>
        <ecNumber evidence="3">4.1.2.4</ecNumber>
    </recommendedName>
    <alternativeName>
        <fullName evidence="7">2-deoxy-D-ribose 5-phosphate aldolase</fullName>
    </alternativeName>
    <alternativeName>
        <fullName evidence="6">Phosphodeoxyriboaldolase</fullName>
    </alternativeName>
</protein>
<dbReference type="Proteomes" id="UP000192578">
    <property type="component" value="Unassembled WGS sequence"/>
</dbReference>
<dbReference type="NCBIfam" id="TIGR00126">
    <property type="entry name" value="deoC"/>
    <property type="match status" value="1"/>
</dbReference>
<dbReference type="InterPro" id="IPR011343">
    <property type="entry name" value="DeoC"/>
</dbReference>
<reference evidence="10" key="1">
    <citation type="submission" date="2017-01" db="EMBL/GenBank/DDBJ databases">
        <title>Comparative genomics of anhydrobiosis in the tardigrade Hypsibius dujardini.</title>
        <authorList>
            <person name="Yoshida Y."/>
            <person name="Koutsovoulos G."/>
            <person name="Laetsch D."/>
            <person name="Stevens L."/>
            <person name="Kumar S."/>
            <person name="Horikawa D."/>
            <person name="Ishino K."/>
            <person name="Komine S."/>
            <person name="Tomita M."/>
            <person name="Blaxter M."/>
            <person name="Arakawa K."/>
        </authorList>
    </citation>
    <scope>NUCLEOTIDE SEQUENCE [LARGE SCALE GENOMIC DNA]</scope>
    <source>
        <strain evidence="10">Z151</strain>
    </source>
</reference>
<dbReference type="SMART" id="SM01133">
    <property type="entry name" value="DeoC"/>
    <property type="match status" value="1"/>
</dbReference>
<dbReference type="GO" id="GO:0004139">
    <property type="term" value="F:deoxyribose-phosphate aldolase activity"/>
    <property type="evidence" value="ECO:0007669"/>
    <property type="project" value="UniProtKB-EC"/>
</dbReference>